<dbReference type="PIRSF" id="PIRSF036893">
    <property type="entry name" value="Lipocalin_ApoD"/>
    <property type="match status" value="1"/>
</dbReference>
<keyword evidence="6" id="KW-0446">Lipid-binding</keyword>
<dbReference type="GO" id="GO:0006950">
    <property type="term" value="P:response to stress"/>
    <property type="evidence" value="ECO:0007669"/>
    <property type="project" value="UniProtKB-ARBA"/>
</dbReference>
<evidence type="ECO:0000313" key="15">
    <source>
        <dbReference type="EMBL" id="SCX77927.1"/>
    </source>
</evidence>
<dbReference type="Pfam" id="PF08212">
    <property type="entry name" value="Lipocalin_2"/>
    <property type="match status" value="1"/>
</dbReference>
<evidence type="ECO:0000256" key="1">
    <source>
        <dbReference type="ARBA" id="ARBA00004442"/>
    </source>
</evidence>
<dbReference type="Gene3D" id="2.40.128.20">
    <property type="match status" value="1"/>
</dbReference>
<dbReference type="EMBL" id="FMUX01000001">
    <property type="protein sequence ID" value="SCX77927.1"/>
    <property type="molecule type" value="Genomic_DNA"/>
</dbReference>
<evidence type="ECO:0000256" key="13">
    <source>
        <dbReference type="PIRNR" id="PIRNR036893"/>
    </source>
</evidence>
<dbReference type="InterPro" id="IPR022271">
    <property type="entry name" value="Lipocalin_ApoD"/>
</dbReference>
<evidence type="ECO:0000256" key="5">
    <source>
        <dbReference type="ARBA" id="ARBA00022729"/>
    </source>
</evidence>
<keyword evidence="16" id="KW-1185">Reference proteome</keyword>
<dbReference type="PRINTS" id="PR01171">
    <property type="entry name" value="BCTLIPOCALIN"/>
</dbReference>
<dbReference type="Proteomes" id="UP000198870">
    <property type="component" value="Unassembled WGS sequence"/>
</dbReference>
<reference evidence="15 16" key="1">
    <citation type="submission" date="2016-10" db="EMBL/GenBank/DDBJ databases">
        <authorList>
            <person name="de Groot N.N."/>
        </authorList>
    </citation>
    <scope>NUCLEOTIDE SEQUENCE [LARGE SCALE GENOMIC DNA]</scope>
    <source>
        <strain evidence="15 16">AA1</strain>
    </source>
</reference>
<evidence type="ECO:0000256" key="6">
    <source>
        <dbReference type="ARBA" id="ARBA00023121"/>
    </source>
</evidence>
<protein>
    <recommendedName>
        <fullName evidence="12">Outer membrane lipoprotein Blc</fullName>
    </recommendedName>
</protein>
<evidence type="ECO:0000313" key="16">
    <source>
        <dbReference type="Proteomes" id="UP000198870"/>
    </source>
</evidence>
<feature type="domain" description="Lipocalin/cytosolic fatty-acid binding" evidence="14">
    <location>
        <begin position="30"/>
        <end position="170"/>
    </location>
</feature>
<dbReference type="AlphaFoldDB" id="A0A1G5AJ61"/>
<evidence type="ECO:0000256" key="10">
    <source>
        <dbReference type="ARBA" id="ARBA00023288"/>
    </source>
</evidence>
<proteinExistence type="inferred from homology"/>
<sequence length="174" mass="19560">MKKLMFLSVVFVGLTGCLGVPDSVSPVQGFDLQRYLGTWYEIARLDHSFERGLEQVTAEYSMREDGGVRVKNRGFSPGKNQWREAEGKAFFVGEPSEGYLKVSFFGPFYGSYVIFHLDKENYGHAFVSGPDTSYLWLLSRSPSVDGEVLKAFVATSKALGFNTDELIYVNHESR</sequence>
<comment type="subcellular location">
    <subcellularLocation>
        <location evidence="1">Cell outer membrane</location>
    </subcellularLocation>
    <subcellularLocation>
        <location evidence="2">Membrane</location>
        <topology evidence="2">Lipid-anchor</topology>
    </subcellularLocation>
</comment>
<keyword evidence="8" id="KW-0564">Palmitate</keyword>
<evidence type="ECO:0000256" key="8">
    <source>
        <dbReference type="ARBA" id="ARBA00023139"/>
    </source>
</evidence>
<evidence type="ECO:0000256" key="4">
    <source>
        <dbReference type="ARBA" id="ARBA00011738"/>
    </source>
</evidence>
<dbReference type="FunFam" id="2.40.128.20:FF:000002">
    <property type="entry name" value="Outer membrane lipoprotein Blc"/>
    <property type="match status" value="1"/>
</dbReference>
<evidence type="ECO:0000256" key="2">
    <source>
        <dbReference type="ARBA" id="ARBA00004635"/>
    </source>
</evidence>
<dbReference type="OrthoDB" id="9793905at2"/>
<evidence type="ECO:0000256" key="9">
    <source>
        <dbReference type="ARBA" id="ARBA00023237"/>
    </source>
</evidence>
<dbReference type="PROSITE" id="PS51257">
    <property type="entry name" value="PROKAR_LIPOPROTEIN"/>
    <property type="match status" value="1"/>
</dbReference>
<accession>A0A1G5AJ61</accession>
<dbReference type="InterPro" id="IPR022272">
    <property type="entry name" value="Lipocalin_CS"/>
</dbReference>
<keyword evidence="7" id="KW-0472">Membrane</keyword>
<dbReference type="CDD" id="cd19438">
    <property type="entry name" value="lipocalin_Blc-like"/>
    <property type="match status" value="1"/>
</dbReference>
<comment type="similarity">
    <text evidence="3 13">Belongs to the calycin superfamily. Lipocalin family.</text>
</comment>
<evidence type="ECO:0000256" key="12">
    <source>
        <dbReference type="ARBA" id="ARBA00071217"/>
    </source>
</evidence>
<dbReference type="InterPro" id="IPR047202">
    <property type="entry name" value="Lipocalin_Blc-like_dom"/>
</dbReference>
<evidence type="ECO:0000259" key="14">
    <source>
        <dbReference type="Pfam" id="PF08212"/>
    </source>
</evidence>
<dbReference type="SUPFAM" id="SSF50814">
    <property type="entry name" value="Lipocalins"/>
    <property type="match status" value="1"/>
</dbReference>
<comment type="subunit">
    <text evidence="4">Homodimer.</text>
</comment>
<evidence type="ECO:0000256" key="7">
    <source>
        <dbReference type="ARBA" id="ARBA00023136"/>
    </source>
</evidence>
<keyword evidence="5" id="KW-0732">Signal</keyword>
<dbReference type="InterPro" id="IPR012674">
    <property type="entry name" value="Calycin"/>
</dbReference>
<dbReference type="InterPro" id="IPR000566">
    <property type="entry name" value="Lipocln_cytosolic_FA-bd_dom"/>
</dbReference>
<gene>
    <name evidence="15" type="ORF">SAMN05216233_101230</name>
</gene>
<dbReference type="GO" id="GO:0009279">
    <property type="term" value="C:cell outer membrane"/>
    <property type="evidence" value="ECO:0007669"/>
    <property type="project" value="UniProtKB-SubCell"/>
</dbReference>
<dbReference type="PANTHER" id="PTHR10612">
    <property type="entry name" value="APOLIPOPROTEIN D"/>
    <property type="match status" value="1"/>
</dbReference>
<dbReference type="STRING" id="419481.SAMN05216233_101230"/>
<name>A0A1G5AJ61_9BACT</name>
<dbReference type="GO" id="GO:0008289">
    <property type="term" value="F:lipid binding"/>
    <property type="evidence" value="ECO:0007669"/>
    <property type="project" value="UniProtKB-KW"/>
</dbReference>
<dbReference type="RefSeq" id="WP_092207429.1">
    <property type="nucleotide sequence ID" value="NZ_FMUX01000001.1"/>
</dbReference>
<dbReference type="InterPro" id="IPR002446">
    <property type="entry name" value="Lipocalin_bac"/>
</dbReference>
<organism evidence="15 16">
    <name type="scientific">Desulfoluna spongiiphila</name>
    <dbReference type="NCBI Taxonomy" id="419481"/>
    <lineage>
        <taxon>Bacteria</taxon>
        <taxon>Pseudomonadati</taxon>
        <taxon>Thermodesulfobacteriota</taxon>
        <taxon>Desulfobacteria</taxon>
        <taxon>Desulfobacterales</taxon>
        <taxon>Desulfolunaceae</taxon>
        <taxon>Desulfoluna</taxon>
    </lineage>
</organism>
<keyword evidence="10 15" id="KW-0449">Lipoprotein</keyword>
<comment type="function">
    <text evidence="11">Involved in the storage or transport of lipids necessary for membrane maintenance under stressful conditions. Displays a binding preference for lysophospholipids.</text>
</comment>
<evidence type="ECO:0000256" key="3">
    <source>
        <dbReference type="ARBA" id="ARBA00006889"/>
    </source>
</evidence>
<keyword evidence="9" id="KW-0998">Cell outer membrane</keyword>
<dbReference type="PROSITE" id="PS00213">
    <property type="entry name" value="LIPOCALIN"/>
    <property type="match status" value="1"/>
</dbReference>
<evidence type="ECO:0000256" key="11">
    <source>
        <dbReference type="ARBA" id="ARBA00057024"/>
    </source>
</evidence>
<dbReference type="PANTHER" id="PTHR10612:SF34">
    <property type="entry name" value="APOLIPOPROTEIN D"/>
    <property type="match status" value="1"/>
</dbReference>